<dbReference type="AlphaFoldDB" id="A0A6P4CD74"/>
<dbReference type="PANTHER" id="PTHR10492:SF57">
    <property type="entry name" value="ATP-DEPENDENT DNA HELICASE"/>
    <property type="match status" value="1"/>
</dbReference>
<dbReference type="RefSeq" id="XP_015949270.1">
    <property type="nucleotide sequence ID" value="XM_016093784.1"/>
</dbReference>
<accession>A0A6P4CD74</accession>
<name>A0A6P4CD74_ARADU</name>
<gene>
    <name evidence="2" type="primary">LOC107474179</name>
</gene>
<reference evidence="2" key="2">
    <citation type="submission" date="2025-08" db="UniProtKB">
        <authorList>
            <consortium name="RefSeq"/>
        </authorList>
    </citation>
    <scope>IDENTIFICATION</scope>
    <source>
        <tissue evidence="2">Whole plant</tissue>
    </source>
</reference>
<proteinExistence type="predicted"/>
<dbReference type="KEGG" id="adu:107474179"/>
<organism evidence="1 2">
    <name type="scientific">Arachis duranensis</name>
    <name type="common">Wild peanut</name>
    <dbReference type="NCBI Taxonomy" id="130453"/>
    <lineage>
        <taxon>Eukaryota</taxon>
        <taxon>Viridiplantae</taxon>
        <taxon>Streptophyta</taxon>
        <taxon>Embryophyta</taxon>
        <taxon>Tracheophyta</taxon>
        <taxon>Spermatophyta</taxon>
        <taxon>Magnoliopsida</taxon>
        <taxon>eudicotyledons</taxon>
        <taxon>Gunneridae</taxon>
        <taxon>Pentapetalae</taxon>
        <taxon>rosids</taxon>
        <taxon>fabids</taxon>
        <taxon>Fabales</taxon>
        <taxon>Fabaceae</taxon>
        <taxon>Papilionoideae</taxon>
        <taxon>50 kb inversion clade</taxon>
        <taxon>dalbergioids sensu lato</taxon>
        <taxon>Dalbergieae</taxon>
        <taxon>Pterocarpus clade</taxon>
        <taxon>Arachis</taxon>
    </lineage>
</organism>
<reference evidence="1" key="1">
    <citation type="journal article" date="2016" name="Nat. Genet.">
        <title>The genome sequences of Arachis duranensis and Arachis ipaensis, the diploid ancestors of cultivated peanut.</title>
        <authorList>
            <person name="Bertioli D.J."/>
            <person name="Cannon S.B."/>
            <person name="Froenicke L."/>
            <person name="Huang G."/>
            <person name="Farmer A.D."/>
            <person name="Cannon E.K."/>
            <person name="Liu X."/>
            <person name="Gao D."/>
            <person name="Clevenger J."/>
            <person name="Dash S."/>
            <person name="Ren L."/>
            <person name="Moretzsohn M.C."/>
            <person name="Shirasawa K."/>
            <person name="Huang W."/>
            <person name="Vidigal B."/>
            <person name="Abernathy B."/>
            <person name="Chu Y."/>
            <person name="Niederhuth C.E."/>
            <person name="Umale P."/>
            <person name="Araujo A.C."/>
            <person name="Kozik A."/>
            <person name="Kim K.D."/>
            <person name="Burow M.D."/>
            <person name="Varshney R.K."/>
            <person name="Wang X."/>
            <person name="Zhang X."/>
            <person name="Barkley N."/>
            <person name="Guimaraes P.M."/>
            <person name="Isobe S."/>
            <person name="Guo B."/>
            <person name="Liao B."/>
            <person name="Stalker H.T."/>
            <person name="Schmitz R.J."/>
            <person name="Scheffler B.E."/>
            <person name="Leal-Bertioli S.C."/>
            <person name="Xun X."/>
            <person name="Jackson S.A."/>
            <person name="Michelmore R."/>
            <person name="Ozias-Akins P."/>
        </authorList>
    </citation>
    <scope>NUCLEOTIDE SEQUENCE [LARGE SCALE GENOMIC DNA]</scope>
    <source>
        <strain evidence="1">cv. V14167</strain>
    </source>
</reference>
<dbReference type="PANTHER" id="PTHR10492">
    <property type="match status" value="1"/>
</dbReference>
<evidence type="ECO:0000313" key="2">
    <source>
        <dbReference type="RefSeq" id="XP_015949270.1"/>
    </source>
</evidence>
<keyword evidence="1" id="KW-1185">Reference proteome</keyword>
<sequence>MRLLMSSSDQDQGEIKRFANWKLDVGNGNIGSVVSDESEVEISNDLFIITSDDHLSHLVDFANPNLLQNMLNYRYFQSRAILAPTLEYIEKVNDFVLTIFLGMENKYLSSDTICQADENDDIQ</sequence>
<evidence type="ECO:0000313" key="1">
    <source>
        <dbReference type="Proteomes" id="UP000515211"/>
    </source>
</evidence>
<protein>
    <submittedName>
        <fullName evidence="2">Uncharacterized protein LOC107474179</fullName>
    </submittedName>
</protein>
<dbReference type="OrthoDB" id="1305607at2759"/>
<dbReference type="Proteomes" id="UP000515211">
    <property type="component" value="Chromosome 2"/>
</dbReference>
<dbReference type="GeneID" id="107474179"/>